<evidence type="ECO:0000313" key="2">
    <source>
        <dbReference type="Proteomes" id="UP000813444"/>
    </source>
</evidence>
<dbReference type="AlphaFoldDB" id="A0A8K0SRR2"/>
<name>A0A8K0SRR2_9HYPO</name>
<accession>A0A8K0SRR2</accession>
<dbReference type="Proteomes" id="UP000813444">
    <property type="component" value="Unassembled WGS sequence"/>
</dbReference>
<organism evidence="1 2">
    <name type="scientific">Stachybotrys elegans</name>
    <dbReference type="NCBI Taxonomy" id="80388"/>
    <lineage>
        <taxon>Eukaryota</taxon>
        <taxon>Fungi</taxon>
        <taxon>Dikarya</taxon>
        <taxon>Ascomycota</taxon>
        <taxon>Pezizomycotina</taxon>
        <taxon>Sordariomycetes</taxon>
        <taxon>Hypocreomycetidae</taxon>
        <taxon>Hypocreales</taxon>
        <taxon>Stachybotryaceae</taxon>
        <taxon>Stachybotrys</taxon>
    </lineage>
</organism>
<dbReference type="InterPro" id="IPR013869">
    <property type="entry name" value="DUF1757"/>
</dbReference>
<sequence length="172" mass="18410">MSRFFPHTAYAEDQPLGHTILLTHVLTRGITSGTIVAATITGVRHVVPALRSTTAPPLPQRLLLSASKGTLIGVGLTAAATAARMYGREDIEWRDRSWRLLENQGQVEVDDWTYLGMGMGAAAVLANGRMRATTGWRGVVGAAGLGSVGGMIGYMGWRHGINGGKFPERKQL</sequence>
<dbReference type="Pfam" id="PF08560">
    <property type="entry name" value="DUF1757"/>
    <property type="match status" value="1"/>
</dbReference>
<gene>
    <name evidence="1" type="ORF">B0I35DRAFT_478950</name>
</gene>
<proteinExistence type="predicted"/>
<keyword evidence="2" id="KW-1185">Reference proteome</keyword>
<dbReference type="OrthoDB" id="544298at2759"/>
<comment type="caution">
    <text evidence="1">The sequence shown here is derived from an EMBL/GenBank/DDBJ whole genome shotgun (WGS) entry which is preliminary data.</text>
</comment>
<protein>
    <submittedName>
        <fullName evidence="1">Uncharacterized protein</fullName>
    </submittedName>
</protein>
<evidence type="ECO:0000313" key="1">
    <source>
        <dbReference type="EMBL" id="KAH7318442.1"/>
    </source>
</evidence>
<dbReference type="EMBL" id="JAGPNK010000007">
    <property type="protein sequence ID" value="KAH7318442.1"/>
    <property type="molecule type" value="Genomic_DNA"/>
</dbReference>
<reference evidence="1" key="1">
    <citation type="journal article" date="2021" name="Nat. Commun.">
        <title>Genetic determinants of endophytism in the Arabidopsis root mycobiome.</title>
        <authorList>
            <person name="Mesny F."/>
            <person name="Miyauchi S."/>
            <person name="Thiergart T."/>
            <person name="Pickel B."/>
            <person name="Atanasova L."/>
            <person name="Karlsson M."/>
            <person name="Huettel B."/>
            <person name="Barry K.W."/>
            <person name="Haridas S."/>
            <person name="Chen C."/>
            <person name="Bauer D."/>
            <person name="Andreopoulos W."/>
            <person name="Pangilinan J."/>
            <person name="LaButti K."/>
            <person name="Riley R."/>
            <person name="Lipzen A."/>
            <person name="Clum A."/>
            <person name="Drula E."/>
            <person name="Henrissat B."/>
            <person name="Kohler A."/>
            <person name="Grigoriev I.V."/>
            <person name="Martin F.M."/>
            <person name="Hacquard S."/>
        </authorList>
    </citation>
    <scope>NUCLEOTIDE SEQUENCE</scope>
    <source>
        <strain evidence="1">MPI-CAGE-CH-0235</strain>
    </source>
</reference>